<dbReference type="RefSeq" id="WP_184337957.1">
    <property type="nucleotide sequence ID" value="NZ_JACHIG010000001.1"/>
</dbReference>
<dbReference type="EMBL" id="JACHIG010000001">
    <property type="protein sequence ID" value="MBB5031010.1"/>
    <property type="molecule type" value="Genomic_DNA"/>
</dbReference>
<dbReference type="Gene3D" id="3.40.710.10">
    <property type="entry name" value="DD-peptidase/beta-lactamase superfamily"/>
    <property type="match status" value="1"/>
</dbReference>
<feature type="signal peptide" evidence="2">
    <location>
        <begin position="1"/>
        <end position="19"/>
    </location>
</feature>
<gene>
    <name evidence="4" type="ORF">HNQ65_000564</name>
</gene>
<dbReference type="GO" id="GO:0016787">
    <property type="term" value="F:hydrolase activity"/>
    <property type="evidence" value="ECO:0007669"/>
    <property type="project" value="UniProtKB-KW"/>
</dbReference>
<feature type="chain" id="PRO_5031335345" evidence="2">
    <location>
        <begin position="20"/>
        <end position="412"/>
    </location>
</feature>
<protein>
    <submittedName>
        <fullName evidence="4">CubicO group peptidase (Beta-lactamase class C family)</fullName>
    </submittedName>
</protein>
<evidence type="ECO:0000313" key="4">
    <source>
        <dbReference type="EMBL" id="MBB5031010.1"/>
    </source>
</evidence>
<dbReference type="PANTHER" id="PTHR43283">
    <property type="entry name" value="BETA-LACTAMASE-RELATED"/>
    <property type="match status" value="1"/>
</dbReference>
<accession>A0A7W8DIJ4</accession>
<feature type="domain" description="Beta-lactamase-related" evidence="3">
    <location>
        <begin position="38"/>
        <end position="377"/>
    </location>
</feature>
<proteinExistence type="predicted"/>
<dbReference type="SUPFAM" id="SSF56601">
    <property type="entry name" value="beta-lactamase/transpeptidase-like"/>
    <property type="match status" value="1"/>
</dbReference>
<dbReference type="PANTHER" id="PTHR43283:SF11">
    <property type="entry name" value="BETA-LACTAMASE-RELATED DOMAIN-CONTAINING PROTEIN"/>
    <property type="match status" value="1"/>
</dbReference>
<dbReference type="Pfam" id="PF00144">
    <property type="entry name" value="Beta-lactamase"/>
    <property type="match status" value="1"/>
</dbReference>
<dbReference type="Proteomes" id="UP000590740">
    <property type="component" value="Unassembled WGS sequence"/>
</dbReference>
<keyword evidence="1" id="KW-0378">Hydrolase</keyword>
<keyword evidence="2" id="KW-0732">Signal</keyword>
<comment type="caution">
    <text evidence="4">The sequence shown here is derived from an EMBL/GenBank/DDBJ whole genome shotgun (WGS) entry which is preliminary data.</text>
</comment>
<organism evidence="4 5">
    <name type="scientific">Prosthecobacter vanneervenii</name>
    <dbReference type="NCBI Taxonomy" id="48466"/>
    <lineage>
        <taxon>Bacteria</taxon>
        <taxon>Pseudomonadati</taxon>
        <taxon>Verrucomicrobiota</taxon>
        <taxon>Verrucomicrobiia</taxon>
        <taxon>Verrucomicrobiales</taxon>
        <taxon>Verrucomicrobiaceae</taxon>
        <taxon>Prosthecobacter</taxon>
    </lineage>
</organism>
<dbReference type="InterPro" id="IPR001466">
    <property type="entry name" value="Beta-lactam-related"/>
</dbReference>
<keyword evidence="5" id="KW-1185">Reference proteome</keyword>
<sequence>MKPFFSLTALMALALAAFAEELPQKHSNALRAEKLAELDSIIQQAVNDSTMLGASVWIESRGVAYHKAYGLRALKPAAEPMTEDTLFDVASITKVVAAASAAMLCIERGLFMLDDPVAQHMPEFNGEGRDKITLRHLLLHTSGLPVNLNPKTQLFTTHREAIAQICHTKLLFEPGSRFAYSSVGTMLLGGVIERVTSRTFDEFCTTEIFRPLHMTDSVFRPAGTLLKRVAPSSAPERGLADDTVARLAGGVAAHASLFTSTSDLARFARMMLNLGELDGVRLLKPETVRLMTSVQSPAGLTSPDAENLPVRRALGWDIDTPYRTPPHHYSLSRGALFPIGSYGHTGWTGQMLWIDPFSRTFVIFLCNRYTDSAKDTRPAVYQLHHRISTLAAEAVPNFDFKNVPGALPAHVD</sequence>
<evidence type="ECO:0000313" key="5">
    <source>
        <dbReference type="Proteomes" id="UP000590740"/>
    </source>
</evidence>
<dbReference type="InterPro" id="IPR050789">
    <property type="entry name" value="Diverse_Enzym_Activities"/>
</dbReference>
<evidence type="ECO:0000256" key="2">
    <source>
        <dbReference type="SAM" id="SignalP"/>
    </source>
</evidence>
<reference evidence="4 5" key="1">
    <citation type="submission" date="2020-08" db="EMBL/GenBank/DDBJ databases">
        <title>Genomic Encyclopedia of Type Strains, Phase IV (KMG-IV): sequencing the most valuable type-strain genomes for metagenomic binning, comparative biology and taxonomic classification.</title>
        <authorList>
            <person name="Goeker M."/>
        </authorList>
    </citation>
    <scope>NUCLEOTIDE SEQUENCE [LARGE SCALE GENOMIC DNA]</scope>
    <source>
        <strain evidence="4 5">DSM 12252</strain>
    </source>
</reference>
<name>A0A7W8DIJ4_9BACT</name>
<evidence type="ECO:0000259" key="3">
    <source>
        <dbReference type="Pfam" id="PF00144"/>
    </source>
</evidence>
<dbReference type="InterPro" id="IPR012338">
    <property type="entry name" value="Beta-lactam/transpept-like"/>
</dbReference>
<evidence type="ECO:0000256" key="1">
    <source>
        <dbReference type="ARBA" id="ARBA00022801"/>
    </source>
</evidence>
<dbReference type="AlphaFoldDB" id="A0A7W8DIJ4"/>